<feature type="domain" description="Aldehyde dehydrogenase" evidence="5">
    <location>
        <begin position="21"/>
        <end position="480"/>
    </location>
</feature>
<evidence type="ECO:0000256" key="3">
    <source>
        <dbReference type="PROSITE-ProRule" id="PRU10007"/>
    </source>
</evidence>
<dbReference type="Proteomes" id="UP001168640">
    <property type="component" value="Unassembled WGS sequence"/>
</dbReference>
<evidence type="ECO:0000256" key="1">
    <source>
        <dbReference type="ARBA" id="ARBA00009986"/>
    </source>
</evidence>
<dbReference type="InterPro" id="IPR016163">
    <property type="entry name" value="Ald_DH_C"/>
</dbReference>
<dbReference type="EC" id="1.2.1.-" evidence="6"/>
<keyword evidence="2 4" id="KW-0560">Oxidoreductase</keyword>
<evidence type="ECO:0000259" key="5">
    <source>
        <dbReference type="Pfam" id="PF00171"/>
    </source>
</evidence>
<dbReference type="InterPro" id="IPR050740">
    <property type="entry name" value="Aldehyde_DH_Superfamily"/>
</dbReference>
<dbReference type="Gene3D" id="3.40.309.10">
    <property type="entry name" value="Aldehyde Dehydrogenase, Chain A, domain 2"/>
    <property type="match status" value="1"/>
</dbReference>
<dbReference type="RefSeq" id="WP_302909878.1">
    <property type="nucleotide sequence ID" value="NZ_JAUMIS010000002.1"/>
</dbReference>
<reference evidence="6" key="1">
    <citation type="submission" date="2023-07" db="EMBL/GenBank/DDBJ databases">
        <title>Marinobacter sp. chi1 genome sequencing and assembly.</title>
        <authorList>
            <person name="Park S."/>
        </authorList>
    </citation>
    <scope>NUCLEOTIDE SEQUENCE</scope>
    <source>
        <strain evidence="6">Chi1</strain>
    </source>
</reference>
<dbReference type="InterPro" id="IPR029510">
    <property type="entry name" value="Ald_DH_CS_GLU"/>
</dbReference>
<keyword evidence="7" id="KW-1185">Reference proteome</keyword>
<comment type="caution">
    <text evidence="6">The sequence shown here is derived from an EMBL/GenBank/DDBJ whole genome shotgun (WGS) entry which is preliminary data.</text>
</comment>
<organism evidence="6 7">
    <name type="scientific">Marinobacter suaedae</name>
    <dbReference type="NCBI Taxonomy" id="3057675"/>
    <lineage>
        <taxon>Bacteria</taxon>
        <taxon>Pseudomonadati</taxon>
        <taxon>Pseudomonadota</taxon>
        <taxon>Gammaproteobacteria</taxon>
        <taxon>Pseudomonadales</taxon>
        <taxon>Marinobacteraceae</taxon>
        <taxon>Marinobacter</taxon>
    </lineage>
</organism>
<dbReference type="PANTHER" id="PTHR43353">
    <property type="entry name" value="SUCCINATE-SEMIALDEHYDE DEHYDROGENASE, MITOCHONDRIAL"/>
    <property type="match status" value="1"/>
</dbReference>
<dbReference type="Pfam" id="PF00171">
    <property type="entry name" value="Aldedh"/>
    <property type="match status" value="1"/>
</dbReference>
<evidence type="ECO:0000313" key="6">
    <source>
        <dbReference type="EMBL" id="MDO3722131.1"/>
    </source>
</evidence>
<dbReference type="PROSITE" id="PS00070">
    <property type="entry name" value="ALDEHYDE_DEHYDR_CYS"/>
    <property type="match status" value="1"/>
</dbReference>
<protein>
    <submittedName>
        <fullName evidence="6">NAD-dependent succinate-semialdehyde dehydrogenase</fullName>
        <ecNumber evidence="6">1.2.1.-</ecNumber>
    </submittedName>
</protein>
<dbReference type="PANTHER" id="PTHR43353:SF5">
    <property type="entry name" value="SUCCINATE-SEMIALDEHYDE DEHYDROGENASE, MITOCHONDRIAL"/>
    <property type="match status" value="1"/>
</dbReference>
<dbReference type="InterPro" id="IPR016162">
    <property type="entry name" value="Ald_DH_N"/>
</dbReference>
<evidence type="ECO:0000256" key="2">
    <source>
        <dbReference type="ARBA" id="ARBA00023002"/>
    </source>
</evidence>
<dbReference type="InterPro" id="IPR016161">
    <property type="entry name" value="Ald_DH/histidinol_DH"/>
</dbReference>
<dbReference type="NCBIfam" id="TIGR01780">
    <property type="entry name" value="SSADH"/>
    <property type="match status" value="1"/>
</dbReference>
<name>A0ABT8W1J8_9GAMM</name>
<dbReference type="CDD" id="cd07103">
    <property type="entry name" value="ALDH_F5_SSADH_GabD"/>
    <property type="match status" value="1"/>
</dbReference>
<feature type="active site" evidence="3">
    <location>
        <position position="258"/>
    </location>
</feature>
<evidence type="ECO:0000313" key="7">
    <source>
        <dbReference type="Proteomes" id="UP001168640"/>
    </source>
</evidence>
<dbReference type="InterPro" id="IPR010102">
    <property type="entry name" value="Succ_semiAld_DH"/>
</dbReference>
<gene>
    <name evidence="6" type="ORF">QVZ43_10395</name>
</gene>
<comment type="similarity">
    <text evidence="1 4">Belongs to the aldehyde dehydrogenase family.</text>
</comment>
<dbReference type="SUPFAM" id="SSF53720">
    <property type="entry name" value="ALDH-like"/>
    <property type="match status" value="1"/>
</dbReference>
<dbReference type="Gene3D" id="3.40.605.10">
    <property type="entry name" value="Aldehyde Dehydrogenase, Chain A, domain 1"/>
    <property type="match status" value="1"/>
</dbReference>
<dbReference type="InterPro" id="IPR016160">
    <property type="entry name" value="Ald_DH_CS_CYS"/>
</dbReference>
<dbReference type="EMBL" id="JAUMIS010000002">
    <property type="protein sequence ID" value="MDO3722131.1"/>
    <property type="molecule type" value="Genomic_DNA"/>
</dbReference>
<dbReference type="PROSITE" id="PS00687">
    <property type="entry name" value="ALDEHYDE_DEHYDR_GLU"/>
    <property type="match status" value="1"/>
</dbReference>
<sequence>MSLKLNEPGLFRELAFINGEWVSAAKAHKFPVFNPSTGETLAHVPDLGAEETRNAIDAAEAALAPWQALTAKERGSFLRRWFDLIMRHQEDLARIMTSEQGKPLAEAKGEVAYGANFVEWFAEEAKRIYGDVIPAHGPDKRIVTIKQPIGVVAAITPWNFPIAMITRKVAPALAAGCTVVIKPGEDTPLCALALAELSRQAGIPAGVVNVVTTLQAPEVGRTLCEDSRVRKLSFTGSTPVGKLLMRQCADTVKKVSLELGGNAPFIVFDDADVDAAIAGLMASKFRNAGQTCVCTNRILVQAGIHDVFVEKLNAAVAALSVGDGFADGVTIGPLVNDKAVSKVRGLVDDAIADGARVTFEHGSTPDNPNFYPPTVLAGVTPNMAIAREEIFGPVATVFRFTEESEAIAMANDTPFGLAAYFYSRDIGRVWRVAEALEYGMVGINEGLISTEVAPFGGMKESGIGREGSRYGIDDFVEIKYLCMGGIG</sequence>
<dbReference type="GO" id="GO:0016491">
    <property type="term" value="F:oxidoreductase activity"/>
    <property type="evidence" value="ECO:0007669"/>
    <property type="project" value="UniProtKB-KW"/>
</dbReference>
<evidence type="ECO:0000256" key="4">
    <source>
        <dbReference type="RuleBase" id="RU003345"/>
    </source>
</evidence>
<proteinExistence type="inferred from homology"/>
<dbReference type="InterPro" id="IPR015590">
    <property type="entry name" value="Aldehyde_DH_dom"/>
</dbReference>
<accession>A0ABT8W1J8</accession>